<protein>
    <recommendedName>
        <fullName evidence="1">DUF6895 domain-containing protein</fullName>
    </recommendedName>
</protein>
<organism evidence="2 3">
    <name type="scientific">Streptomyces cyaneochromogenes</name>
    <dbReference type="NCBI Taxonomy" id="2496836"/>
    <lineage>
        <taxon>Bacteria</taxon>
        <taxon>Bacillati</taxon>
        <taxon>Actinomycetota</taxon>
        <taxon>Actinomycetes</taxon>
        <taxon>Kitasatosporales</taxon>
        <taxon>Streptomycetaceae</taxon>
        <taxon>Streptomyces</taxon>
    </lineage>
</organism>
<dbReference type="InterPro" id="IPR054190">
    <property type="entry name" value="DUF6895"/>
</dbReference>
<reference evidence="2 3" key="1">
    <citation type="journal article" date="2019" name="Int. J. Syst. Evol. Microbiol.">
        <title>Streptomyces cyaneochromogenes sp. nov., a blue pigment-producing actinomycete from manganese-contaminated soil.</title>
        <authorList>
            <person name="Tang X."/>
            <person name="Zhao J."/>
            <person name="Li K."/>
            <person name="Chen Z."/>
            <person name="Sun Y."/>
            <person name="Gao J."/>
        </authorList>
    </citation>
    <scope>NUCLEOTIDE SEQUENCE [LARGE SCALE GENOMIC DNA]</scope>
    <source>
        <strain evidence="2 3">MK-45</strain>
    </source>
</reference>
<dbReference type="RefSeq" id="WP_126388757.1">
    <property type="nucleotide sequence ID" value="NZ_CP034539.1"/>
</dbReference>
<gene>
    <name evidence="2" type="ORF">EJ357_04275</name>
</gene>
<evidence type="ECO:0000313" key="3">
    <source>
        <dbReference type="Proteomes" id="UP000280298"/>
    </source>
</evidence>
<dbReference type="Pfam" id="PF21836">
    <property type="entry name" value="DUF6895"/>
    <property type="match status" value="1"/>
</dbReference>
<dbReference type="OrthoDB" id="3685015at2"/>
<accession>A0A3Q9ENZ9</accession>
<proteinExistence type="predicted"/>
<sequence>MTDTRLMHTVGVRALEWLWAHRDGFRLEPDVDPEVGFLERFKPVGELALICRVLFREGVAGSRQADLARRLLDHTWRHTLDGGRMLVRGQRIEPLSPIPFEVYLPYKELGYSEPEVERATVLYHRLDSWAALELDPTRRLGLSAFQRRFGLTPRIAEADIVGSTWLGRTPEPWTVSGHIAYDVTHTVFHLTDWGEHPEGLPPHIADYLATWLPVWIDDWLDLERWDLLGELLVVDACLPRPTLDERAWQSFAAAQQPDGAMPAVRTMPEGEPDEVFDMIYHPTLVAAFASVLATSRSLAELTHATP</sequence>
<keyword evidence="3" id="KW-1185">Reference proteome</keyword>
<evidence type="ECO:0000313" key="2">
    <source>
        <dbReference type="EMBL" id="AZQ32757.1"/>
    </source>
</evidence>
<dbReference type="AlphaFoldDB" id="A0A3Q9ENZ9"/>
<dbReference type="EMBL" id="CP034539">
    <property type="protein sequence ID" value="AZQ32757.1"/>
    <property type="molecule type" value="Genomic_DNA"/>
</dbReference>
<dbReference type="KEGG" id="scya:EJ357_04275"/>
<dbReference type="Proteomes" id="UP000280298">
    <property type="component" value="Chromosome"/>
</dbReference>
<evidence type="ECO:0000259" key="1">
    <source>
        <dbReference type="Pfam" id="PF21836"/>
    </source>
</evidence>
<feature type="domain" description="DUF6895" evidence="1">
    <location>
        <begin position="13"/>
        <end position="290"/>
    </location>
</feature>
<name>A0A3Q9ENZ9_9ACTN</name>